<feature type="binding site" evidence="4">
    <location>
        <position position="510"/>
    </location>
    <ligand>
        <name>AMP</name>
        <dbReference type="ChEBI" id="CHEBI:456215"/>
    </ligand>
</feature>
<evidence type="ECO:0000313" key="11">
    <source>
        <dbReference type="Proteomes" id="UP000078561"/>
    </source>
</evidence>
<proteinExistence type="predicted"/>
<feature type="binding site" evidence="5">
    <location>
        <position position="393"/>
    </location>
    <ligand>
        <name>Zn(2+)</name>
        <dbReference type="ChEBI" id="CHEBI:29105"/>
        <label>1</label>
    </ligand>
</feature>
<keyword evidence="6" id="KW-0597">Phosphoprotein</keyword>
<dbReference type="SUPFAM" id="SSF52172">
    <property type="entry name" value="CheY-like"/>
    <property type="match status" value="1"/>
</dbReference>
<keyword evidence="1 5" id="KW-0479">Metal-binding</keyword>
<gene>
    <name evidence="10" type="primary">ABSGL_02681.1 scaffold 3684</name>
</gene>
<evidence type="ECO:0000256" key="1">
    <source>
        <dbReference type="ARBA" id="ARBA00022723"/>
    </source>
</evidence>
<feature type="compositionally biased region" description="Polar residues" evidence="7">
    <location>
        <begin position="158"/>
        <end position="167"/>
    </location>
</feature>
<name>A0A168LP68_ABSGL</name>
<keyword evidence="11" id="KW-1185">Reference proteome</keyword>
<dbReference type="PRINTS" id="PR00387">
    <property type="entry name" value="PDIESTERASE1"/>
</dbReference>
<dbReference type="CDD" id="cd00077">
    <property type="entry name" value="HDc"/>
    <property type="match status" value="1"/>
</dbReference>
<protein>
    <recommendedName>
        <fullName evidence="12">PDEase domain-containing protein</fullName>
    </recommendedName>
</protein>
<feature type="binding site" evidence="5">
    <location>
        <position position="393"/>
    </location>
    <ligand>
        <name>Zn(2+)</name>
        <dbReference type="ChEBI" id="CHEBI:29105"/>
        <label>2</label>
    </ligand>
</feature>
<dbReference type="Proteomes" id="UP000078561">
    <property type="component" value="Unassembled WGS sequence"/>
</dbReference>
<keyword evidence="2" id="KW-0378">Hydrolase</keyword>
<evidence type="ECO:0000313" key="10">
    <source>
        <dbReference type="EMBL" id="SAL97210.1"/>
    </source>
</evidence>
<feature type="modified residue" description="4-aspartylphosphate" evidence="6">
    <location>
        <position position="71"/>
    </location>
</feature>
<dbReference type="InterPro" id="IPR002073">
    <property type="entry name" value="PDEase_catalytic_dom"/>
</dbReference>
<feature type="active site" description="Proton donor" evidence="3">
    <location>
        <position position="337"/>
    </location>
</feature>
<evidence type="ECO:0000259" key="8">
    <source>
        <dbReference type="PROSITE" id="PS50110"/>
    </source>
</evidence>
<dbReference type="OrthoDB" id="546632at2759"/>
<dbReference type="AlphaFoldDB" id="A0A168LP68"/>
<feature type="domain" description="PDEase" evidence="9">
    <location>
        <begin position="260"/>
        <end position="583"/>
    </location>
</feature>
<evidence type="ECO:0000256" key="5">
    <source>
        <dbReference type="PIRSR" id="PIRSR623088-3"/>
    </source>
</evidence>
<dbReference type="InterPro" id="IPR001789">
    <property type="entry name" value="Sig_transdc_resp-reg_receiver"/>
</dbReference>
<dbReference type="SMART" id="SM00471">
    <property type="entry name" value="HDc"/>
    <property type="match status" value="1"/>
</dbReference>
<evidence type="ECO:0008006" key="12">
    <source>
        <dbReference type="Google" id="ProtNLM"/>
    </source>
</evidence>
<evidence type="ECO:0000256" key="6">
    <source>
        <dbReference type="PROSITE-ProRule" id="PRU00169"/>
    </source>
</evidence>
<feature type="binding site" evidence="4">
    <location>
        <position position="393"/>
    </location>
    <ligand>
        <name>AMP</name>
        <dbReference type="ChEBI" id="CHEBI:456215"/>
    </ligand>
</feature>
<dbReference type="InterPro" id="IPR003607">
    <property type="entry name" value="HD/PDEase_dom"/>
</dbReference>
<dbReference type="PANTHER" id="PTHR11347">
    <property type="entry name" value="CYCLIC NUCLEOTIDE PHOSPHODIESTERASE"/>
    <property type="match status" value="1"/>
</dbReference>
<feature type="binding site" evidence="5">
    <location>
        <position position="392"/>
    </location>
    <ligand>
        <name>Zn(2+)</name>
        <dbReference type="ChEBI" id="CHEBI:29105"/>
        <label>1</label>
    </ligand>
</feature>
<feature type="binding site" evidence="5">
    <location>
        <position position="341"/>
    </location>
    <ligand>
        <name>Zn(2+)</name>
        <dbReference type="ChEBI" id="CHEBI:29105"/>
        <label>1</label>
    </ligand>
</feature>
<dbReference type="SUPFAM" id="SSF109604">
    <property type="entry name" value="HD-domain/PDEase-like"/>
    <property type="match status" value="1"/>
</dbReference>
<feature type="binding site" evidence="4">
    <location>
        <begin position="337"/>
        <end position="341"/>
    </location>
    <ligand>
        <name>AMP</name>
        <dbReference type="ChEBI" id="CHEBI:456215"/>
    </ligand>
</feature>
<feature type="binding site" evidence="5">
    <location>
        <position position="510"/>
    </location>
    <ligand>
        <name>Zn(2+)</name>
        <dbReference type="ChEBI" id="CHEBI:29105"/>
        <label>1</label>
    </ligand>
</feature>
<evidence type="ECO:0000259" key="9">
    <source>
        <dbReference type="PROSITE" id="PS51845"/>
    </source>
</evidence>
<dbReference type="GO" id="GO:0046872">
    <property type="term" value="F:metal ion binding"/>
    <property type="evidence" value="ECO:0007669"/>
    <property type="project" value="UniProtKB-KW"/>
</dbReference>
<feature type="compositionally biased region" description="Low complexity" evidence="7">
    <location>
        <begin position="168"/>
        <end position="186"/>
    </location>
</feature>
<dbReference type="InterPro" id="IPR011006">
    <property type="entry name" value="CheY-like_superfamily"/>
</dbReference>
<accession>A0A168LP68</accession>
<dbReference type="PROSITE" id="PS51845">
    <property type="entry name" value="PDEASE_I_2"/>
    <property type="match status" value="1"/>
</dbReference>
<dbReference type="GO" id="GO:0000160">
    <property type="term" value="P:phosphorelay signal transduction system"/>
    <property type="evidence" value="ECO:0007669"/>
    <property type="project" value="InterPro"/>
</dbReference>
<evidence type="ECO:0000256" key="7">
    <source>
        <dbReference type="SAM" id="MobiDB-lite"/>
    </source>
</evidence>
<dbReference type="GO" id="GO:0004114">
    <property type="term" value="F:3',5'-cyclic-nucleotide phosphodiesterase activity"/>
    <property type="evidence" value="ECO:0007669"/>
    <property type="project" value="InterPro"/>
</dbReference>
<dbReference type="InterPro" id="IPR023088">
    <property type="entry name" value="PDEase"/>
</dbReference>
<evidence type="ECO:0000256" key="2">
    <source>
        <dbReference type="ARBA" id="ARBA00022801"/>
    </source>
</evidence>
<dbReference type="PROSITE" id="PS50110">
    <property type="entry name" value="RESPONSE_REGULATORY"/>
    <property type="match status" value="1"/>
</dbReference>
<feature type="domain" description="Response regulatory" evidence="8">
    <location>
        <begin position="22"/>
        <end position="144"/>
    </location>
</feature>
<feature type="binding site" evidence="4">
    <location>
        <position position="561"/>
    </location>
    <ligand>
        <name>AMP</name>
        <dbReference type="ChEBI" id="CHEBI:456215"/>
    </ligand>
</feature>
<evidence type="ECO:0000256" key="3">
    <source>
        <dbReference type="PIRSR" id="PIRSR623088-1"/>
    </source>
</evidence>
<organism evidence="10">
    <name type="scientific">Absidia glauca</name>
    <name type="common">Pin mould</name>
    <dbReference type="NCBI Taxonomy" id="4829"/>
    <lineage>
        <taxon>Eukaryota</taxon>
        <taxon>Fungi</taxon>
        <taxon>Fungi incertae sedis</taxon>
        <taxon>Mucoromycota</taxon>
        <taxon>Mucoromycotina</taxon>
        <taxon>Mucoromycetes</taxon>
        <taxon>Mucorales</taxon>
        <taxon>Cunninghamellaceae</taxon>
        <taxon>Absidia</taxon>
    </lineage>
</organism>
<dbReference type="STRING" id="4829.A0A168LP68"/>
<dbReference type="Gene3D" id="1.10.1300.10">
    <property type="entry name" value="3'5'-cyclic nucleotide phosphodiesterase, catalytic domain"/>
    <property type="match status" value="1"/>
</dbReference>
<evidence type="ECO:0000256" key="4">
    <source>
        <dbReference type="PIRSR" id="PIRSR623088-2"/>
    </source>
</evidence>
<dbReference type="OMA" id="CYANITW"/>
<dbReference type="InParanoid" id="A0A168LP68"/>
<dbReference type="Pfam" id="PF00233">
    <property type="entry name" value="PDEase_I"/>
    <property type="match status" value="1"/>
</dbReference>
<dbReference type="InterPro" id="IPR036971">
    <property type="entry name" value="PDEase_catalytic_dom_sf"/>
</dbReference>
<feature type="region of interest" description="Disordered" evidence="7">
    <location>
        <begin position="150"/>
        <end position="186"/>
    </location>
</feature>
<dbReference type="EMBL" id="LT551602">
    <property type="protein sequence ID" value="SAL97210.1"/>
    <property type="molecule type" value="Genomic_DNA"/>
</dbReference>
<dbReference type="Gene3D" id="3.40.50.2300">
    <property type="match status" value="1"/>
</dbReference>
<reference evidence="10" key="1">
    <citation type="submission" date="2016-04" db="EMBL/GenBank/DDBJ databases">
        <authorList>
            <person name="Evans L.H."/>
            <person name="Alamgir A."/>
            <person name="Owens N."/>
            <person name="Weber N.D."/>
            <person name="Virtaneva K."/>
            <person name="Barbian K."/>
            <person name="Babar A."/>
            <person name="Rosenke K."/>
        </authorList>
    </citation>
    <scope>NUCLEOTIDE SEQUENCE [LARGE SCALE GENOMIC DNA]</scope>
    <source>
        <strain evidence="10">CBS 101.48</strain>
    </source>
</reference>
<sequence length="583" mass="65118">MEPSHCTVVILQRLPPQPFAIDGNISPPSSPPQPAYVSTLQSVFAQVSVTYHQAEAFKWIKEQPSSLLILDLNDQEDDSLGCYANITWVANVVQHAEDDNVPVVVCSSNETPSFMLDCVHAGAADYILKPMRLDVVKTLFLALHRRRSHSKMHDDHGSSPTLSSDNVISPAATTTTTTTTTTSTAPITPTQFQSLEHHHLNYDSGLQRRVKEMVEKDALLTKVVLDIYTPMTPVAGDMSLSSDDTLRLQEKIDSWSFSPFDLTHQELIHCVVLIMKPVLACPELDHLVITQGKKDGVEKRFATVTQRIKMLVIAHVEQLYDFISDLSSTYHDGNPYHNFAHAVDVLQCSYYILRQLRVIPFDRRQPSSVETKPQDLIRPIDVLALFIAAIGHDAAHPGVNNLFLINSATPLALLYNDRSVLESFHSMTLFQMMKKHGLDHISGGTATANYQAFRKTVITSILATDMSLHNEYVIKIKEQATRLQDSSATTTVDEEQERLLICSAIIKCADISNVARPFFVSSKWAELLVEEFACQGDLEKQLGIPVSPLNDRDKLILEDSQIGFIRFVAMGLFQQVRQVMQGK</sequence>